<feature type="compositionally biased region" description="Low complexity" evidence="1">
    <location>
        <begin position="990"/>
        <end position="1000"/>
    </location>
</feature>
<accession>A0A4Z1SVK0</accession>
<dbReference type="AlphaFoldDB" id="A0A4Z1SVK0"/>
<feature type="region of interest" description="Disordered" evidence="1">
    <location>
        <begin position="947"/>
        <end position="1000"/>
    </location>
</feature>
<name>A0A4Z1SVK0_GIAMU</name>
<proteinExistence type="predicted"/>
<protein>
    <submittedName>
        <fullName evidence="2">Uncharacterized protein</fullName>
    </submittedName>
</protein>
<evidence type="ECO:0000313" key="2">
    <source>
        <dbReference type="EMBL" id="TNJ29892.1"/>
    </source>
</evidence>
<feature type="compositionally biased region" description="Basic and acidic residues" evidence="1">
    <location>
        <begin position="290"/>
        <end position="313"/>
    </location>
</feature>
<feature type="compositionally biased region" description="Acidic residues" evidence="1">
    <location>
        <begin position="599"/>
        <end position="621"/>
    </location>
</feature>
<feature type="region of interest" description="Disordered" evidence="1">
    <location>
        <begin position="290"/>
        <end position="367"/>
    </location>
</feature>
<dbReference type="Proteomes" id="UP000315496">
    <property type="component" value="Chromosome 1"/>
</dbReference>
<feature type="compositionally biased region" description="Basic and acidic residues" evidence="1">
    <location>
        <begin position="955"/>
        <end position="969"/>
    </location>
</feature>
<organism evidence="2 3">
    <name type="scientific">Giardia muris</name>
    <dbReference type="NCBI Taxonomy" id="5742"/>
    <lineage>
        <taxon>Eukaryota</taxon>
        <taxon>Metamonada</taxon>
        <taxon>Diplomonadida</taxon>
        <taxon>Hexamitidae</taxon>
        <taxon>Giardiinae</taxon>
        <taxon>Giardia</taxon>
    </lineage>
</organism>
<dbReference type="OrthoDB" id="10254873at2759"/>
<gene>
    <name evidence="2" type="ORF">GMRT_10317</name>
</gene>
<feature type="region of interest" description="Disordered" evidence="1">
    <location>
        <begin position="591"/>
        <end position="635"/>
    </location>
</feature>
<keyword evidence="3" id="KW-1185">Reference proteome</keyword>
<evidence type="ECO:0000313" key="3">
    <source>
        <dbReference type="Proteomes" id="UP000315496"/>
    </source>
</evidence>
<dbReference type="EMBL" id="VDLU01000001">
    <property type="protein sequence ID" value="TNJ29892.1"/>
    <property type="molecule type" value="Genomic_DNA"/>
</dbReference>
<evidence type="ECO:0000256" key="1">
    <source>
        <dbReference type="SAM" id="MobiDB-lite"/>
    </source>
</evidence>
<reference evidence="2 3" key="1">
    <citation type="submission" date="2019-05" db="EMBL/GenBank/DDBJ databases">
        <title>The compact genome of Giardia muris reveals important steps in the evolution of intestinal protozoan parasites.</title>
        <authorList>
            <person name="Xu F."/>
            <person name="Jimenez-Gonzalez A."/>
            <person name="Einarsson E."/>
            <person name="Astvaldsson A."/>
            <person name="Peirasmaki D."/>
            <person name="Eckmann L."/>
            <person name="Andersson J.O."/>
            <person name="Svard S.G."/>
            <person name="Jerlstrom-Hultqvist J."/>
        </authorList>
    </citation>
    <scope>NUCLEOTIDE SEQUENCE [LARGE SCALE GENOMIC DNA]</scope>
    <source>
        <strain evidence="2 3">Roberts-Thomson</strain>
    </source>
</reference>
<comment type="caution">
    <text evidence="2">The sequence shown here is derived from an EMBL/GenBank/DDBJ whole genome shotgun (WGS) entry which is preliminary data.</text>
</comment>
<sequence>MLSAHFNSCIALEVTAHSTFGVLMHYRQLLRLPRVLYGDFLRALLGEREQDRLLMGCIVQRILRRGAIKSVVLTALSTLTRYYTSPASRVCARQPVVDRVIMAGYNFYSIPPDDRVEILHALLVSVVAISRANDATDSNGVPIDNRSARSQVVAYECIGRDYFGSEHYWIGSTGTLLTITPLPLTSRIRRSAETVLSIGAGAYFDPEGGFFCSPATVREALATNSGRTFPVIHPLPLLHQYSIPICNENYTFSWLDRDVFATTVDEYVCQEDLERANRQYDADEEALRRRQAESERKRVEAARRSSEKVAEQRRRAREARLALINGLPPPEEVTEPAPKQEALDPPKPSKQKARRTESDSSETATSYDFTPFEPAILGFYQCMRTRKFVETYERLYGSLLHLTGAPLPIMFKLTTDLASKEVGPTLIQRLGAFLNYEMTSTLLLKNLQANHSDRTEFVFHKYIGDPDVIERLNEQLPSLHARTHRPLSVLLAAEPVFEARIPPHSVAEFLASELHNDLQAYVDESGITALDLALEGEHYRVHPVDTIMGSGSCILDALLNGTEHPNLSTRPIHRLSQVVRNVRTVSGSTSDASLVYESDFPDEETSSEGEEDEEEEEEEEAESRPESEASASELITVPPYTRAFADAVCSRRLRTFRDLTAILNYLKSLPPEKGKDAADEIAILLANGEQEDDHYTFQGSLDSDEAEYRMLNEKLNGLLDRPILSFQPVESLEDGLPTRRRGKLTPEERVVHEQELEVLQKKRADEVASANWTRYVSCVTFQTFTDQKTLDGFLRYFELISTHLLLTELVTFYRKSRKTSYIQRVYIQFRDRLLQKARLVYNIVNHLHNHGRRDICAIRDEFAMADVALQRRFSGTQVRRLRQFPYWLRDPSGLPLHDPSLISLWKQMRVSHMRESGYVPIPDEAAIDPKDVEYYGSVVQNFIEEVAPEPQALEESERAESSESSRSPEDTESSPSSEYVPAGKEYNPATTGSTTSSSSY</sequence>
<dbReference type="VEuPathDB" id="GiardiaDB:GMRT_10317"/>